<gene>
    <name evidence="6" type="ORF">FHW37_104174</name>
</gene>
<dbReference type="GO" id="GO:0030288">
    <property type="term" value="C:outer membrane-bounded periplasmic space"/>
    <property type="evidence" value="ECO:0007669"/>
    <property type="project" value="TreeGrafter"/>
</dbReference>
<dbReference type="GO" id="GO:0015833">
    <property type="term" value="P:peptide transport"/>
    <property type="evidence" value="ECO:0007669"/>
    <property type="project" value="TreeGrafter"/>
</dbReference>
<reference evidence="6 7" key="1">
    <citation type="submission" date="2019-06" db="EMBL/GenBank/DDBJ databases">
        <title>Sorghum-associated microbial communities from plants grown in Nebraska, USA.</title>
        <authorList>
            <person name="Schachtman D."/>
        </authorList>
    </citation>
    <scope>NUCLEOTIDE SEQUENCE [LARGE SCALE GENOMIC DNA]</scope>
    <source>
        <strain evidence="6 7">1225</strain>
    </source>
</reference>
<dbReference type="PANTHER" id="PTHR30290">
    <property type="entry name" value="PERIPLASMIC BINDING COMPONENT OF ABC TRANSPORTER"/>
    <property type="match status" value="1"/>
</dbReference>
<evidence type="ECO:0000256" key="1">
    <source>
        <dbReference type="ARBA" id="ARBA00004418"/>
    </source>
</evidence>
<dbReference type="InterPro" id="IPR030678">
    <property type="entry name" value="Peptide/Ni-bd"/>
</dbReference>
<evidence type="ECO:0000313" key="7">
    <source>
        <dbReference type="Proteomes" id="UP000320653"/>
    </source>
</evidence>
<name>A0A561QRK0_9HYPH</name>
<comment type="caution">
    <text evidence="6">The sequence shown here is derived from an EMBL/GenBank/DDBJ whole genome shotgun (WGS) entry which is preliminary data.</text>
</comment>
<feature type="domain" description="Solute-binding protein family 5" evidence="5">
    <location>
        <begin position="115"/>
        <end position="529"/>
    </location>
</feature>
<dbReference type="GO" id="GO:0043190">
    <property type="term" value="C:ATP-binding cassette (ABC) transporter complex"/>
    <property type="evidence" value="ECO:0007669"/>
    <property type="project" value="InterPro"/>
</dbReference>
<dbReference type="CDD" id="cd08497">
    <property type="entry name" value="MbnE-like"/>
    <property type="match status" value="1"/>
</dbReference>
<keyword evidence="7" id="KW-1185">Reference proteome</keyword>
<dbReference type="PIRSF" id="PIRSF002741">
    <property type="entry name" value="MppA"/>
    <property type="match status" value="1"/>
</dbReference>
<evidence type="ECO:0000313" key="6">
    <source>
        <dbReference type="EMBL" id="TWF52906.1"/>
    </source>
</evidence>
<proteinExistence type="inferred from homology"/>
<dbReference type="SUPFAM" id="SSF53850">
    <property type="entry name" value="Periplasmic binding protein-like II"/>
    <property type="match status" value="1"/>
</dbReference>
<dbReference type="AlphaFoldDB" id="A0A561QRK0"/>
<evidence type="ECO:0000259" key="5">
    <source>
        <dbReference type="Pfam" id="PF00496"/>
    </source>
</evidence>
<evidence type="ECO:0000256" key="2">
    <source>
        <dbReference type="ARBA" id="ARBA00005695"/>
    </source>
</evidence>
<dbReference type="InterPro" id="IPR039424">
    <property type="entry name" value="SBP_5"/>
</dbReference>
<evidence type="ECO:0000256" key="4">
    <source>
        <dbReference type="SAM" id="SignalP"/>
    </source>
</evidence>
<dbReference type="GO" id="GO:1904680">
    <property type="term" value="F:peptide transmembrane transporter activity"/>
    <property type="evidence" value="ECO:0007669"/>
    <property type="project" value="TreeGrafter"/>
</dbReference>
<dbReference type="Gene3D" id="3.10.105.10">
    <property type="entry name" value="Dipeptide-binding Protein, Domain 3"/>
    <property type="match status" value="1"/>
</dbReference>
<comment type="similarity">
    <text evidence="2">Belongs to the bacterial solute-binding protein 5 family.</text>
</comment>
<dbReference type="PANTHER" id="PTHR30290:SF64">
    <property type="entry name" value="ABC TRANSPORTER PERIPLASMIC BINDING PROTEIN"/>
    <property type="match status" value="1"/>
</dbReference>
<comment type="subcellular location">
    <subcellularLocation>
        <location evidence="1">Periplasm</location>
    </subcellularLocation>
</comment>
<evidence type="ECO:0000256" key="3">
    <source>
        <dbReference type="ARBA" id="ARBA00022729"/>
    </source>
</evidence>
<protein>
    <submittedName>
        <fullName evidence="6">Microcin C transport system substrate-binding protein</fullName>
    </submittedName>
</protein>
<feature type="chain" id="PRO_5022233355" evidence="4">
    <location>
        <begin position="27"/>
        <end position="620"/>
    </location>
</feature>
<organism evidence="6 7">
    <name type="scientific">Neorhizobium alkalisoli</name>
    <dbReference type="NCBI Taxonomy" id="528178"/>
    <lineage>
        <taxon>Bacteria</taxon>
        <taxon>Pseudomonadati</taxon>
        <taxon>Pseudomonadota</taxon>
        <taxon>Alphaproteobacteria</taxon>
        <taxon>Hyphomicrobiales</taxon>
        <taxon>Rhizobiaceae</taxon>
        <taxon>Rhizobium/Agrobacterium group</taxon>
        <taxon>Neorhizobium</taxon>
    </lineage>
</organism>
<dbReference type="Gene3D" id="3.40.190.10">
    <property type="entry name" value="Periplasmic binding protein-like II"/>
    <property type="match status" value="1"/>
</dbReference>
<dbReference type="Proteomes" id="UP000320653">
    <property type="component" value="Unassembled WGS sequence"/>
</dbReference>
<dbReference type="RefSeq" id="WP_145638335.1">
    <property type="nucleotide sequence ID" value="NZ_VIWP01000004.1"/>
</dbReference>
<dbReference type="OrthoDB" id="9803988at2"/>
<feature type="signal peptide" evidence="4">
    <location>
        <begin position="1"/>
        <end position="26"/>
    </location>
</feature>
<dbReference type="Pfam" id="PF00496">
    <property type="entry name" value="SBP_bac_5"/>
    <property type="match status" value="1"/>
</dbReference>
<dbReference type="InterPro" id="IPR000914">
    <property type="entry name" value="SBP_5_dom"/>
</dbReference>
<keyword evidence="3 4" id="KW-0732">Signal</keyword>
<accession>A0A561QRK0</accession>
<sequence>MAFGQWKTGFVTLVAAAVLAAGQVSAQDAAKTQTGEPQWRYGMAVIGDLKLPQDFKQLPYVNPDAPKTGELRLADEGTFDNLNPVIDRGALGAGTGTLFDTLMKRSEDEVFGTYGLLAEAVSYPDDMSSVTFRLRAEAKWADGEPVTPEDVIFSMQSFKEYSAFYSGYYRHVTTVEKTGEREVTFRFDEKNNKELPSIVGDFPILPKHWWEGKDASGKQRDISKTTLEAPIGSGPYKIASIQPGSGIRYELRDDYWGKALPINLGQYNFRNISYTYFADADVEFEAFRAGTIDYRSENSSSRWATRYDFAAVKDGKITREALTNPFKATGVMQAFVPNMRRDVFKDARVREALNYVYDFEDLNKTLAFGGLKRVDSFFWGTELASSGLPQGKELEILNELKDKVPARVFTEPYTNPVNGDPEKVRDHLRTAIGLFKQAGWELKGNQMVNTKTGKPMSFEILLSSQSQERTVAPFVASLKKIGIDARMRSVDSSQYVNRVRSFDYDMIYGVWAQTMNPGNEQTEYWGSASVDRQGSRNYAGIADPAVDALIKKIITAPTREDQIAVVHALDRVLLANHFVVPMFYSGETRIAYWNRLAHPATLPEYGISFPEIWWSKDAAK</sequence>
<dbReference type="EMBL" id="VIWP01000004">
    <property type="protein sequence ID" value="TWF52906.1"/>
    <property type="molecule type" value="Genomic_DNA"/>
</dbReference>
<dbReference type="GO" id="GO:0042884">
    <property type="term" value="P:microcin transport"/>
    <property type="evidence" value="ECO:0007669"/>
    <property type="project" value="TreeGrafter"/>
</dbReference>